<proteinExistence type="predicted"/>
<name>G4YNN7_PHYSP</name>
<protein>
    <submittedName>
        <fullName evidence="1">Uncharacterized protein</fullName>
    </submittedName>
</protein>
<gene>
    <name evidence="1" type="ORF">PHYSODRAFT_323906</name>
</gene>
<dbReference type="GeneID" id="20645030"/>
<organism evidence="1 2">
    <name type="scientific">Phytophthora sojae (strain P6497)</name>
    <name type="common">Soybean stem and root rot agent</name>
    <name type="synonym">Phytophthora megasperma f. sp. glycines</name>
    <dbReference type="NCBI Taxonomy" id="1094619"/>
    <lineage>
        <taxon>Eukaryota</taxon>
        <taxon>Sar</taxon>
        <taxon>Stramenopiles</taxon>
        <taxon>Oomycota</taxon>
        <taxon>Peronosporomycetes</taxon>
        <taxon>Peronosporales</taxon>
        <taxon>Peronosporaceae</taxon>
        <taxon>Phytophthora</taxon>
    </lineage>
</organism>
<evidence type="ECO:0000313" key="1">
    <source>
        <dbReference type="EMBL" id="EGZ30542.1"/>
    </source>
</evidence>
<dbReference type="RefSeq" id="XP_009517817.1">
    <property type="nucleotide sequence ID" value="XM_009519522.1"/>
</dbReference>
<dbReference type="InParanoid" id="G4YNN7"/>
<dbReference type="EMBL" id="JH159151">
    <property type="protein sequence ID" value="EGZ30542.1"/>
    <property type="molecule type" value="Genomic_DNA"/>
</dbReference>
<reference evidence="1 2" key="1">
    <citation type="journal article" date="2006" name="Science">
        <title>Phytophthora genome sequences uncover evolutionary origins and mechanisms of pathogenesis.</title>
        <authorList>
            <person name="Tyler B.M."/>
            <person name="Tripathy S."/>
            <person name="Zhang X."/>
            <person name="Dehal P."/>
            <person name="Jiang R.H."/>
            <person name="Aerts A."/>
            <person name="Arredondo F.D."/>
            <person name="Baxter L."/>
            <person name="Bensasson D."/>
            <person name="Beynon J.L."/>
            <person name="Chapman J."/>
            <person name="Damasceno C.M."/>
            <person name="Dorrance A.E."/>
            <person name="Dou D."/>
            <person name="Dickerman A.W."/>
            <person name="Dubchak I.L."/>
            <person name="Garbelotto M."/>
            <person name="Gijzen M."/>
            <person name="Gordon S.G."/>
            <person name="Govers F."/>
            <person name="Grunwald N.J."/>
            <person name="Huang W."/>
            <person name="Ivors K.L."/>
            <person name="Jones R.W."/>
            <person name="Kamoun S."/>
            <person name="Krampis K."/>
            <person name="Lamour K.H."/>
            <person name="Lee M.K."/>
            <person name="McDonald W.H."/>
            <person name="Medina M."/>
            <person name="Meijer H.J."/>
            <person name="Nordberg E.K."/>
            <person name="Maclean D.J."/>
            <person name="Ospina-Giraldo M.D."/>
            <person name="Morris P.F."/>
            <person name="Phuntumart V."/>
            <person name="Putnam N.H."/>
            <person name="Rash S."/>
            <person name="Rose J.K."/>
            <person name="Sakihama Y."/>
            <person name="Salamov A.A."/>
            <person name="Savidor A."/>
            <person name="Scheuring C.F."/>
            <person name="Smith B.M."/>
            <person name="Sobral B.W."/>
            <person name="Terry A."/>
            <person name="Torto-Alalibo T.A."/>
            <person name="Win J."/>
            <person name="Xu Z."/>
            <person name="Zhang H."/>
            <person name="Grigoriev I.V."/>
            <person name="Rokhsar D.S."/>
            <person name="Boore J.L."/>
        </authorList>
    </citation>
    <scope>NUCLEOTIDE SEQUENCE [LARGE SCALE GENOMIC DNA]</scope>
    <source>
        <strain evidence="1 2">P6497</strain>
    </source>
</reference>
<keyword evidence="2" id="KW-1185">Reference proteome</keyword>
<dbReference type="AlphaFoldDB" id="G4YNN7"/>
<dbReference type="KEGG" id="psoj:PHYSODRAFT_323906"/>
<accession>G4YNN7</accession>
<sequence>MAQGTSAQQMDTINSTEFALVYAFYRAAEAFDSGAQRMHEYEAGAELVEAKQHLRSLNALAESGLSSDERDRLNGVIESAQKCINELWDRIKSRQERFTLVQATLGGASGGSDFF</sequence>
<evidence type="ECO:0000313" key="2">
    <source>
        <dbReference type="Proteomes" id="UP000002640"/>
    </source>
</evidence>
<dbReference type="Proteomes" id="UP000002640">
    <property type="component" value="Unassembled WGS sequence"/>
</dbReference>